<dbReference type="InterPro" id="IPR032675">
    <property type="entry name" value="LRR_dom_sf"/>
</dbReference>
<dbReference type="PANTHER" id="PTHR34145">
    <property type="entry name" value="OS02G0105600 PROTEIN"/>
    <property type="match status" value="1"/>
</dbReference>
<dbReference type="InterPro" id="IPR053772">
    <property type="entry name" value="At1g61320/At1g61330-like"/>
</dbReference>
<dbReference type="EMBL" id="KK914224">
    <property type="protein sequence ID" value="KDP45964.1"/>
    <property type="molecule type" value="Genomic_DNA"/>
</dbReference>
<dbReference type="Proteomes" id="UP000027138">
    <property type="component" value="Unassembled WGS sequence"/>
</dbReference>
<reference evidence="2 3" key="1">
    <citation type="journal article" date="2014" name="PLoS ONE">
        <title>Global Analysis of Gene Expression Profiles in Physic Nut (Jatropha curcas L.) Seedlings Exposed to Salt Stress.</title>
        <authorList>
            <person name="Zhang L."/>
            <person name="Zhang C."/>
            <person name="Wu P."/>
            <person name="Chen Y."/>
            <person name="Li M."/>
            <person name="Jiang H."/>
            <person name="Wu G."/>
        </authorList>
    </citation>
    <scope>NUCLEOTIDE SEQUENCE [LARGE SCALE GENOMIC DNA]</scope>
    <source>
        <strain evidence="3">cv. GZQX0401</strain>
        <tissue evidence="2">Young leaves</tissue>
    </source>
</reference>
<dbReference type="SUPFAM" id="SSF81383">
    <property type="entry name" value="F-box domain"/>
    <property type="match status" value="1"/>
</dbReference>
<gene>
    <name evidence="2" type="ORF">JCGZ_11867</name>
</gene>
<dbReference type="Pfam" id="PF23622">
    <property type="entry name" value="LRR_At1g61320_AtMIF1"/>
    <property type="match status" value="1"/>
</dbReference>
<proteinExistence type="predicted"/>
<evidence type="ECO:0000313" key="3">
    <source>
        <dbReference type="Proteomes" id="UP000027138"/>
    </source>
</evidence>
<dbReference type="CDD" id="cd22160">
    <property type="entry name" value="F-box_AtFBL13-like"/>
    <property type="match status" value="1"/>
</dbReference>
<evidence type="ECO:0000313" key="2">
    <source>
        <dbReference type="EMBL" id="KDP45964.1"/>
    </source>
</evidence>
<dbReference type="InterPro" id="IPR036047">
    <property type="entry name" value="F-box-like_dom_sf"/>
</dbReference>
<dbReference type="InterPro" id="IPR053781">
    <property type="entry name" value="F-box_AtFBL13-like"/>
</dbReference>
<organism evidence="2 3">
    <name type="scientific">Jatropha curcas</name>
    <name type="common">Barbados nut</name>
    <dbReference type="NCBI Taxonomy" id="180498"/>
    <lineage>
        <taxon>Eukaryota</taxon>
        <taxon>Viridiplantae</taxon>
        <taxon>Streptophyta</taxon>
        <taxon>Embryophyta</taxon>
        <taxon>Tracheophyta</taxon>
        <taxon>Spermatophyta</taxon>
        <taxon>Magnoliopsida</taxon>
        <taxon>eudicotyledons</taxon>
        <taxon>Gunneridae</taxon>
        <taxon>Pentapetalae</taxon>
        <taxon>rosids</taxon>
        <taxon>fabids</taxon>
        <taxon>Malpighiales</taxon>
        <taxon>Euphorbiaceae</taxon>
        <taxon>Crotonoideae</taxon>
        <taxon>Jatropheae</taxon>
        <taxon>Jatropha</taxon>
    </lineage>
</organism>
<dbReference type="AlphaFoldDB" id="A0A067LNB6"/>
<dbReference type="InterPro" id="IPR006566">
    <property type="entry name" value="FBD"/>
</dbReference>
<dbReference type="OrthoDB" id="1744980at2759"/>
<dbReference type="Pfam" id="PF00646">
    <property type="entry name" value="F-box"/>
    <property type="match status" value="1"/>
</dbReference>
<keyword evidence="3" id="KW-1185">Reference proteome</keyword>
<accession>A0A067LNB6</accession>
<dbReference type="InterPro" id="IPR001810">
    <property type="entry name" value="F-box_dom"/>
</dbReference>
<dbReference type="SMART" id="SM00579">
    <property type="entry name" value="FBD"/>
    <property type="match status" value="1"/>
</dbReference>
<name>A0A067LNB6_JATCU</name>
<dbReference type="STRING" id="180498.A0A067LNB6"/>
<dbReference type="Gene3D" id="1.20.1280.50">
    <property type="match status" value="1"/>
</dbReference>
<dbReference type="InterPro" id="IPR055357">
    <property type="entry name" value="LRR_At1g61320_AtMIF1"/>
</dbReference>
<dbReference type="SUPFAM" id="SSF52047">
    <property type="entry name" value="RNI-like"/>
    <property type="match status" value="1"/>
</dbReference>
<evidence type="ECO:0000259" key="1">
    <source>
        <dbReference type="SMART" id="SM00579"/>
    </source>
</evidence>
<sequence length="475" mass="54754">MSKPCRLQKINNSSLPDKDINDTTREDFISQLPDEVLSFILSKLTLKESVGTSILSHRWRHVSASPSILVFDWLNMFCVAQNHQTEHSCRMNEEKFVRGVNQYLDFYKDICLHSFKVSFCIGHGFTSDIDRWVSFAIRMGVQTLSLELYCKASCVYRTIDMLGQETERKYVLQSSLLEGAKANLKHLDLVACRLERNFTTQFSFLETLTLAYSPLAKYDLQSMFSYMANLRHLMFDACMLPVKLSLGSLLLLKRFYLKRCVGIKEIELSNVNLLYFQCIGREVITYNLSGVPNLIELKISVKSRRIFDIFTTVPESLPLLKGLAVYTRSNWVKHVPESITVFRNVLLLKLVLARDIDFDILKMISILRAFPHLMQFCLVASSSKDKQGKLQLSEYIFKHLKHVNLSGFSGTPNQIEFAKYLLKNALILEELVINPKANFLVEKRPSWDEGEGKMVTQTLQEFYKEINANCRMSIH</sequence>
<dbReference type="PANTHER" id="PTHR34145:SF28">
    <property type="entry name" value="F-BOX DOMAIN-CONTAINING PROTEIN"/>
    <property type="match status" value="1"/>
</dbReference>
<dbReference type="Gene3D" id="3.80.10.10">
    <property type="entry name" value="Ribonuclease Inhibitor"/>
    <property type="match status" value="1"/>
</dbReference>
<protein>
    <recommendedName>
        <fullName evidence="1">FBD domain-containing protein</fullName>
    </recommendedName>
</protein>
<feature type="domain" description="FBD" evidence="1">
    <location>
        <begin position="394"/>
        <end position="475"/>
    </location>
</feature>